<dbReference type="Proteomes" id="UP000032946">
    <property type="component" value="Chromosome"/>
</dbReference>
<proteinExistence type="predicted"/>
<sequence>MKKILIIEDERLVRENLVELLTFENFQVLEATDGLRGVKLAEQEQPDLILCDVMMPILDGYGVLAQLRQNPKTAIIPFIFMTALADRMNTRKAMELGADDYITKPCSAAELMRSITVRLEKYSNMQRYYQNNQSQIVSTESPLNQLLDWDGITNLPNRLALRDRFEQILENLPSYDSGLIPIVCLSVDRFKRINDILGYESAEALLKAVGERLVKAMDNQGTVAYLTSGEFAIIGEFTGSENQVHEQAQLLRDAVAEPLLIRGHEIVIMSSMGIALYPLHGQEIDSLLKNSQIALNSSRSYGGNRCTVYRDSLQVISADSLALEADLQKAIARNELQLYYQPKVCLKTGKIVGAEALLRWNRRNNGLVPPALFIPLAEETGLIQALGEWVVKTACNQIKNWANLGLLIPVAINVSADQFNHPDFCHHLREILQSEGVDPAYLELELTESILVKNEELSIRKLKELNSLGLKIAIDDFGTGYSSLNYLNKFRFDTLKLDRCFVKDVDKNPKTQAIVKAVTMMTKQLNLKVVAEGVQTEEELAFIYDNLCDEIQGYIFSPPLTAAQFEGLLKSDPDFNLPNY</sequence>
<feature type="modified residue" description="4-aspartylphosphate" evidence="1">
    <location>
        <position position="52"/>
    </location>
</feature>
<feature type="domain" description="Response regulatory" evidence="2">
    <location>
        <begin position="3"/>
        <end position="119"/>
    </location>
</feature>
<dbReference type="PROSITE" id="PS50887">
    <property type="entry name" value="GGDEF"/>
    <property type="match status" value="1"/>
</dbReference>
<feature type="domain" description="EAL" evidence="3">
    <location>
        <begin position="320"/>
        <end position="573"/>
    </location>
</feature>
<dbReference type="InterPro" id="IPR001633">
    <property type="entry name" value="EAL_dom"/>
</dbReference>
<dbReference type="Pfam" id="PF00072">
    <property type="entry name" value="Response_reg"/>
    <property type="match status" value="1"/>
</dbReference>
<dbReference type="SMART" id="SM00448">
    <property type="entry name" value="REC"/>
    <property type="match status" value="1"/>
</dbReference>
<dbReference type="CDD" id="cd01948">
    <property type="entry name" value="EAL"/>
    <property type="match status" value="1"/>
</dbReference>
<dbReference type="SMART" id="SM00267">
    <property type="entry name" value="GGDEF"/>
    <property type="match status" value="1"/>
</dbReference>
<dbReference type="NCBIfam" id="TIGR00254">
    <property type="entry name" value="GGDEF"/>
    <property type="match status" value="1"/>
</dbReference>
<dbReference type="Pfam" id="PF00990">
    <property type="entry name" value="GGDEF"/>
    <property type="match status" value="1"/>
</dbReference>
<dbReference type="InterPro" id="IPR050706">
    <property type="entry name" value="Cyclic-di-GMP_PDE-like"/>
</dbReference>
<dbReference type="PROSITE" id="PS50883">
    <property type="entry name" value="EAL"/>
    <property type="match status" value="1"/>
</dbReference>
<dbReference type="RefSeq" id="WP_006621638.1">
    <property type="nucleotide sequence ID" value="NZ_FO818640.1"/>
</dbReference>
<feature type="domain" description="GGDEF" evidence="4">
    <location>
        <begin position="178"/>
        <end position="311"/>
    </location>
</feature>
<evidence type="ECO:0000259" key="4">
    <source>
        <dbReference type="PROSITE" id="PS50887"/>
    </source>
</evidence>
<dbReference type="PROSITE" id="PS50110">
    <property type="entry name" value="RESPONSE_REGULATORY"/>
    <property type="match status" value="1"/>
</dbReference>
<dbReference type="Gene3D" id="3.30.70.270">
    <property type="match status" value="1"/>
</dbReference>
<dbReference type="PANTHER" id="PTHR33121">
    <property type="entry name" value="CYCLIC DI-GMP PHOSPHODIESTERASE PDEF"/>
    <property type="match status" value="1"/>
</dbReference>
<dbReference type="InterPro" id="IPR001789">
    <property type="entry name" value="Sig_transdc_resp-reg_receiver"/>
</dbReference>
<dbReference type="CDD" id="cd01949">
    <property type="entry name" value="GGDEF"/>
    <property type="match status" value="1"/>
</dbReference>
<dbReference type="Pfam" id="PF00563">
    <property type="entry name" value="EAL"/>
    <property type="match status" value="1"/>
</dbReference>
<gene>
    <name evidence="5" type="ORF">ARTHRO_10695</name>
</gene>
<dbReference type="SUPFAM" id="SSF141868">
    <property type="entry name" value="EAL domain-like"/>
    <property type="match status" value="1"/>
</dbReference>
<dbReference type="InterPro" id="IPR029787">
    <property type="entry name" value="Nucleotide_cyclase"/>
</dbReference>
<evidence type="ECO:0000313" key="6">
    <source>
        <dbReference type="Proteomes" id="UP000032946"/>
    </source>
</evidence>
<evidence type="ECO:0000259" key="2">
    <source>
        <dbReference type="PROSITE" id="PS50110"/>
    </source>
</evidence>
<dbReference type="Gene3D" id="3.40.50.2300">
    <property type="match status" value="1"/>
</dbReference>
<dbReference type="FunFam" id="3.20.20.450:FF:000001">
    <property type="entry name" value="Cyclic di-GMP phosphodiesterase yahA"/>
    <property type="match status" value="1"/>
</dbReference>
<evidence type="ECO:0000313" key="5">
    <source>
        <dbReference type="EMBL" id="CDM93022.1"/>
    </source>
</evidence>
<dbReference type="SUPFAM" id="SSF52172">
    <property type="entry name" value="CheY-like"/>
    <property type="match status" value="1"/>
</dbReference>
<evidence type="ECO:0000259" key="3">
    <source>
        <dbReference type="PROSITE" id="PS50883"/>
    </source>
</evidence>
<dbReference type="PANTHER" id="PTHR33121:SF71">
    <property type="entry name" value="OXYGEN SENSOR PROTEIN DOSP"/>
    <property type="match status" value="1"/>
</dbReference>
<dbReference type="GO" id="GO:0000160">
    <property type="term" value="P:phosphorelay signal transduction system"/>
    <property type="evidence" value="ECO:0007669"/>
    <property type="project" value="InterPro"/>
</dbReference>
<name>A0A9P1KBK4_9CYAN</name>
<evidence type="ECO:0000256" key="1">
    <source>
        <dbReference type="PROSITE-ProRule" id="PRU00169"/>
    </source>
</evidence>
<dbReference type="InterPro" id="IPR000160">
    <property type="entry name" value="GGDEF_dom"/>
</dbReference>
<keyword evidence="6" id="KW-1185">Reference proteome</keyword>
<organism evidence="5 6">
    <name type="scientific">Limnospira indica PCC 8005</name>
    <dbReference type="NCBI Taxonomy" id="376219"/>
    <lineage>
        <taxon>Bacteria</taxon>
        <taxon>Bacillati</taxon>
        <taxon>Cyanobacteriota</taxon>
        <taxon>Cyanophyceae</taxon>
        <taxon>Oscillatoriophycideae</taxon>
        <taxon>Oscillatoriales</taxon>
        <taxon>Sirenicapillariaceae</taxon>
        <taxon>Limnospira</taxon>
    </lineage>
</organism>
<protein>
    <submittedName>
        <fullName evidence="5">Two-component response regulator (CheY-like receiver)</fullName>
    </submittedName>
</protein>
<dbReference type="EMBL" id="FO818640">
    <property type="protein sequence ID" value="CDM93022.1"/>
    <property type="molecule type" value="Genomic_DNA"/>
</dbReference>
<dbReference type="InterPro" id="IPR035919">
    <property type="entry name" value="EAL_sf"/>
</dbReference>
<dbReference type="GO" id="GO:0071111">
    <property type="term" value="F:cyclic-guanylate-specific phosphodiesterase activity"/>
    <property type="evidence" value="ECO:0007669"/>
    <property type="project" value="InterPro"/>
</dbReference>
<dbReference type="InterPro" id="IPR011006">
    <property type="entry name" value="CheY-like_superfamily"/>
</dbReference>
<dbReference type="CDD" id="cd17574">
    <property type="entry name" value="REC_OmpR"/>
    <property type="match status" value="1"/>
</dbReference>
<dbReference type="AlphaFoldDB" id="A0A9P1KBK4"/>
<dbReference type="Gene3D" id="3.20.20.450">
    <property type="entry name" value="EAL domain"/>
    <property type="match status" value="1"/>
</dbReference>
<dbReference type="SMART" id="SM00052">
    <property type="entry name" value="EAL"/>
    <property type="match status" value="1"/>
</dbReference>
<dbReference type="SUPFAM" id="SSF55073">
    <property type="entry name" value="Nucleotide cyclase"/>
    <property type="match status" value="1"/>
</dbReference>
<reference evidence="5 6" key="1">
    <citation type="submission" date="2014-02" db="EMBL/GenBank/DDBJ databases">
        <authorList>
            <person name="Genoscope - CEA"/>
        </authorList>
    </citation>
    <scope>NUCLEOTIDE SEQUENCE [LARGE SCALE GENOMIC DNA]</scope>
    <source>
        <strain evidence="5 6">PCC 8005</strain>
    </source>
</reference>
<keyword evidence="1" id="KW-0597">Phosphoprotein</keyword>
<accession>A0A9P1KBK4</accession>
<dbReference type="InterPro" id="IPR043128">
    <property type="entry name" value="Rev_trsase/Diguanyl_cyclase"/>
</dbReference>